<proteinExistence type="predicted"/>
<accession>A0ABD5R9M0</accession>
<dbReference type="InterPro" id="IPR019278">
    <property type="entry name" value="DICT_dom"/>
</dbReference>
<feature type="domain" description="DICT" evidence="1">
    <location>
        <begin position="91"/>
        <end position="201"/>
    </location>
</feature>
<organism evidence="2 3">
    <name type="scientific">Salinirubrum litoreum</name>
    <dbReference type="NCBI Taxonomy" id="1126234"/>
    <lineage>
        <taxon>Archaea</taxon>
        <taxon>Methanobacteriati</taxon>
        <taxon>Methanobacteriota</taxon>
        <taxon>Stenosarchaea group</taxon>
        <taxon>Halobacteria</taxon>
        <taxon>Halobacteriales</taxon>
        <taxon>Haloferacaceae</taxon>
        <taxon>Salinirubrum</taxon>
    </lineage>
</organism>
<evidence type="ECO:0000313" key="2">
    <source>
        <dbReference type="EMBL" id="MFC5366653.1"/>
    </source>
</evidence>
<protein>
    <submittedName>
        <fullName evidence="2">DICT sensory domain-containing protein</fullName>
    </submittedName>
</protein>
<evidence type="ECO:0000313" key="3">
    <source>
        <dbReference type="Proteomes" id="UP001596201"/>
    </source>
</evidence>
<name>A0ABD5R9M0_9EURY</name>
<reference evidence="2 3" key="1">
    <citation type="journal article" date="2019" name="Int. J. Syst. Evol. Microbiol.">
        <title>The Global Catalogue of Microorganisms (GCM) 10K type strain sequencing project: providing services to taxonomists for standard genome sequencing and annotation.</title>
        <authorList>
            <consortium name="The Broad Institute Genomics Platform"/>
            <consortium name="The Broad Institute Genome Sequencing Center for Infectious Disease"/>
            <person name="Wu L."/>
            <person name="Ma J."/>
        </authorList>
    </citation>
    <scope>NUCLEOTIDE SEQUENCE [LARGE SCALE GENOMIC DNA]</scope>
    <source>
        <strain evidence="2 3">CGMCC 1.12237</strain>
    </source>
</reference>
<dbReference type="EMBL" id="JBHSKX010000001">
    <property type="protein sequence ID" value="MFC5366653.1"/>
    <property type="molecule type" value="Genomic_DNA"/>
</dbReference>
<dbReference type="PIRSF" id="PIRSF030471">
    <property type="entry name" value="STR_Vng0742h_prd"/>
    <property type="match status" value="1"/>
</dbReference>
<evidence type="ECO:0000259" key="1">
    <source>
        <dbReference type="Pfam" id="PF10069"/>
    </source>
</evidence>
<gene>
    <name evidence="2" type="ORF">ACFPJ5_06850</name>
</gene>
<sequence>MSLRSVIDGVEGSEKTLTVYDADDALLAELREYFGSQQVIVEEGTAVGGPVGFATLSVGDRLLTAIDLDDLSTPLGGGRDLNPAFQTLLGHLDGTTFSSYDTGQMVATSREIEDRAWRAGTGQLHAGFQYFTALATQQSVYTDLAERDLDIHVYAAPDGTEVDLPGVTVHAESVSEITDTWFVAFDGGDTPSDKCALLAEERHPDAYYGFWTYDPDIVDDILAHLTEQYPTVV</sequence>
<dbReference type="RefSeq" id="WP_227228008.1">
    <property type="nucleotide sequence ID" value="NZ_JAJCVJ010000001.1"/>
</dbReference>
<dbReference type="AlphaFoldDB" id="A0ABD5R9M0"/>
<dbReference type="InterPro" id="IPR016954">
    <property type="entry name" value="Uncharacterised_Vng0742h"/>
</dbReference>
<comment type="caution">
    <text evidence="2">The sequence shown here is derived from an EMBL/GenBank/DDBJ whole genome shotgun (WGS) entry which is preliminary data.</text>
</comment>
<keyword evidence="3" id="KW-1185">Reference proteome</keyword>
<dbReference type="Proteomes" id="UP001596201">
    <property type="component" value="Unassembled WGS sequence"/>
</dbReference>
<dbReference type="Pfam" id="PF10069">
    <property type="entry name" value="DICT"/>
    <property type="match status" value="1"/>
</dbReference>